<dbReference type="PANTHER" id="PTHR42911">
    <property type="entry name" value="MODULATOR OF FTSH PROTEASE HFLC"/>
    <property type="match status" value="1"/>
</dbReference>
<gene>
    <name evidence="8" type="primary">hflC</name>
    <name evidence="8" type="ORF">FLL45_16300</name>
</gene>
<dbReference type="InterPro" id="IPR036013">
    <property type="entry name" value="Band_7/SPFH_dom_sf"/>
</dbReference>
<dbReference type="Proteomes" id="UP000317839">
    <property type="component" value="Unassembled WGS sequence"/>
</dbReference>
<evidence type="ECO:0000256" key="4">
    <source>
        <dbReference type="ARBA" id="ARBA00022989"/>
    </source>
</evidence>
<comment type="caution">
    <text evidence="8">The sequence shown here is derived from an EMBL/GenBank/DDBJ whole genome shotgun (WGS) entry which is preliminary data.</text>
</comment>
<evidence type="ECO:0000259" key="7">
    <source>
        <dbReference type="SMART" id="SM00244"/>
    </source>
</evidence>
<evidence type="ECO:0000256" key="5">
    <source>
        <dbReference type="ARBA" id="ARBA00023136"/>
    </source>
</evidence>
<comment type="subcellular location">
    <subcellularLocation>
        <location evidence="1">Membrane</location>
        <topology evidence="1">Single-pass membrane protein</topology>
    </subcellularLocation>
</comment>
<proteinExistence type="inferred from homology"/>
<evidence type="ECO:0000256" key="2">
    <source>
        <dbReference type="ARBA" id="ARBA00007862"/>
    </source>
</evidence>
<reference evidence="8 9" key="1">
    <citation type="submission" date="2019-06" db="EMBL/GenBank/DDBJ databases">
        <title>Draft genome of Aliikangiella marina GYP-15.</title>
        <authorList>
            <person name="Wang G."/>
        </authorList>
    </citation>
    <scope>NUCLEOTIDE SEQUENCE [LARGE SCALE GENOMIC DNA]</scope>
    <source>
        <strain evidence="8 9">GYP-15</strain>
    </source>
</reference>
<keyword evidence="4" id="KW-1133">Transmembrane helix</keyword>
<keyword evidence="8" id="KW-0645">Protease</keyword>
<comment type="similarity">
    <text evidence="2 6">Belongs to the band 7/mec-2 family. HflC subfamily.</text>
</comment>
<organism evidence="8 9">
    <name type="scientific">Aliikangiella marina</name>
    <dbReference type="NCBI Taxonomy" id="1712262"/>
    <lineage>
        <taxon>Bacteria</taxon>
        <taxon>Pseudomonadati</taxon>
        <taxon>Pseudomonadota</taxon>
        <taxon>Gammaproteobacteria</taxon>
        <taxon>Oceanospirillales</taxon>
        <taxon>Pleioneaceae</taxon>
        <taxon>Aliikangiella</taxon>
    </lineage>
</organism>
<dbReference type="PIRSF" id="PIRSF005651">
    <property type="entry name" value="HflC"/>
    <property type="match status" value="1"/>
</dbReference>
<dbReference type="GO" id="GO:0016020">
    <property type="term" value="C:membrane"/>
    <property type="evidence" value="ECO:0007669"/>
    <property type="project" value="UniProtKB-SubCell"/>
</dbReference>
<dbReference type="InterPro" id="IPR010200">
    <property type="entry name" value="HflC"/>
</dbReference>
<evidence type="ECO:0000256" key="6">
    <source>
        <dbReference type="PIRNR" id="PIRNR005651"/>
    </source>
</evidence>
<protein>
    <recommendedName>
        <fullName evidence="6">Protein HflC</fullName>
    </recommendedName>
</protein>
<keyword evidence="8" id="KW-0378">Hydrolase</keyword>
<sequence length="297" mass="33727">MGNKTPIVAVLVIFSVFLLSDSFYVINETQSALKLQFGKVLRGEDNKPITYGPGLHFKLPFFEKVISLDARVQTMDGSPNVFTTSDKQFLDVDTYVQWRVKDFSQFYLRTQGRFSEAESVLERLVDNGLRDQFGQRTLLEAVAGQREQLMTNIRDDVNARVPDYGIEVVDIRVKKVNYTNEVLPNVYEQIVSERRATAAERRSIGKKEGNIIIATTDATAKKIRAEADEYARTTRGEGDAEAAEIYAKTYNKNAEFYAFLRSLDAYRASFTNKGDVLVIQPDSEFFKYLKDAEGKTK</sequence>
<evidence type="ECO:0000313" key="9">
    <source>
        <dbReference type="Proteomes" id="UP000317839"/>
    </source>
</evidence>
<evidence type="ECO:0000256" key="1">
    <source>
        <dbReference type="ARBA" id="ARBA00004167"/>
    </source>
</evidence>
<dbReference type="CDD" id="cd03405">
    <property type="entry name" value="SPFH_HflC"/>
    <property type="match status" value="1"/>
</dbReference>
<accession>A0A545T723</accession>
<keyword evidence="5" id="KW-0472">Membrane</keyword>
<name>A0A545T723_9GAMM</name>
<feature type="domain" description="Band 7" evidence="7">
    <location>
        <begin position="21"/>
        <end position="190"/>
    </location>
</feature>
<dbReference type="GO" id="GO:0008233">
    <property type="term" value="F:peptidase activity"/>
    <property type="evidence" value="ECO:0007669"/>
    <property type="project" value="UniProtKB-KW"/>
</dbReference>
<dbReference type="NCBIfam" id="TIGR01932">
    <property type="entry name" value="hflC"/>
    <property type="match status" value="2"/>
</dbReference>
<comment type="function">
    <text evidence="6">HflC and HflK could regulate a protease.</text>
</comment>
<dbReference type="OrthoDB" id="9812991at2"/>
<evidence type="ECO:0000256" key="3">
    <source>
        <dbReference type="ARBA" id="ARBA00022692"/>
    </source>
</evidence>
<dbReference type="SUPFAM" id="SSF117892">
    <property type="entry name" value="Band 7/SPFH domain"/>
    <property type="match status" value="1"/>
</dbReference>
<keyword evidence="9" id="KW-1185">Reference proteome</keyword>
<dbReference type="AlphaFoldDB" id="A0A545T723"/>
<dbReference type="EMBL" id="VIKR01000004">
    <property type="protein sequence ID" value="TQV73023.1"/>
    <property type="molecule type" value="Genomic_DNA"/>
</dbReference>
<keyword evidence="3" id="KW-0812">Transmembrane</keyword>
<dbReference type="InterPro" id="IPR001107">
    <property type="entry name" value="Band_7"/>
</dbReference>
<evidence type="ECO:0000313" key="8">
    <source>
        <dbReference type="EMBL" id="TQV73023.1"/>
    </source>
</evidence>
<dbReference type="RefSeq" id="WP_142943161.1">
    <property type="nucleotide sequence ID" value="NZ_VIKR01000004.1"/>
</dbReference>
<dbReference type="SMART" id="SM00244">
    <property type="entry name" value="PHB"/>
    <property type="match status" value="1"/>
</dbReference>
<dbReference type="PANTHER" id="PTHR42911:SF1">
    <property type="entry name" value="MODULATOR OF FTSH PROTEASE HFLC"/>
    <property type="match status" value="1"/>
</dbReference>
<dbReference type="GO" id="GO:0006508">
    <property type="term" value="P:proteolysis"/>
    <property type="evidence" value="ECO:0007669"/>
    <property type="project" value="UniProtKB-KW"/>
</dbReference>
<dbReference type="Pfam" id="PF01145">
    <property type="entry name" value="Band_7"/>
    <property type="match status" value="1"/>
</dbReference>
<dbReference type="Gene3D" id="3.30.479.30">
    <property type="entry name" value="Band 7 domain"/>
    <property type="match status" value="1"/>
</dbReference>